<dbReference type="Gene3D" id="3.40.50.720">
    <property type="entry name" value="NAD(P)-binding Rossmann-like Domain"/>
    <property type="match status" value="1"/>
</dbReference>
<keyword evidence="2" id="KW-1185">Reference proteome</keyword>
<dbReference type="OrthoDB" id="9785826at2"/>
<gene>
    <name evidence="1" type="ORF">H2LOC_012605</name>
</gene>
<proteinExistence type="predicted"/>
<dbReference type="InterPro" id="IPR036291">
    <property type="entry name" value="NAD(P)-bd_dom_sf"/>
</dbReference>
<dbReference type="GO" id="GO:0016616">
    <property type="term" value="F:oxidoreductase activity, acting on the CH-OH group of donors, NAD or NADP as acceptor"/>
    <property type="evidence" value="ECO:0007669"/>
    <property type="project" value="TreeGrafter"/>
</dbReference>
<dbReference type="InterPro" id="IPR002347">
    <property type="entry name" value="SDR_fam"/>
</dbReference>
<evidence type="ECO:0000313" key="1">
    <source>
        <dbReference type="EMBL" id="QGM46465.1"/>
    </source>
</evidence>
<dbReference type="AlphaFoldDB" id="A0A6B8KHL8"/>
<dbReference type="RefSeq" id="WP_136496703.1">
    <property type="nucleotide sequence ID" value="NZ_CP046052.1"/>
</dbReference>
<evidence type="ECO:0000313" key="2">
    <source>
        <dbReference type="Proteomes" id="UP000309061"/>
    </source>
</evidence>
<accession>A0A6B8KHL8</accession>
<dbReference type="EMBL" id="CP046052">
    <property type="protein sequence ID" value="QGM46465.1"/>
    <property type="molecule type" value="Genomic_DNA"/>
</dbReference>
<dbReference type="PRINTS" id="PR00081">
    <property type="entry name" value="GDHRDH"/>
</dbReference>
<dbReference type="InterPro" id="IPR052184">
    <property type="entry name" value="SDR_enzymes"/>
</dbReference>
<dbReference type="CDD" id="cd05325">
    <property type="entry name" value="carb_red_sniffer_like_SDR_c"/>
    <property type="match status" value="1"/>
</dbReference>
<dbReference type="Pfam" id="PF00106">
    <property type="entry name" value="adh_short"/>
    <property type="match status" value="1"/>
</dbReference>
<dbReference type="PANTHER" id="PTHR45458">
    <property type="entry name" value="SHORT-CHAIN DEHYDROGENASE/REDUCTASE SDR"/>
    <property type="match status" value="1"/>
</dbReference>
<reference evidence="1 2" key="1">
    <citation type="submission" date="2019-11" db="EMBL/GenBank/DDBJ databases">
        <title>The genome sequence of Methylocystis heyeri.</title>
        <authorList>
            <person name="Oshkin I.Y."/>
            <person name="Miroshnikov K."/>
            <person name="Dedysh S.N."/>
        </authorList>
    </citation>
    <scope>NUCLEOTIDE SEQUENCE [LARGE SCALE GENOMIC DNA]</scope>
    <source>
        <strain evidence="1 2">H2</strain>
    </source>
</reference>
<dbReference type="KEGG" id="mhey:H2LOC_012605"/>
<organism evidence="1 2">
    <name type="scientific">Methylocystis heyeri</name>
    <dbReference type="NCBI Taxonomy" id="391905"/>
    <lineage>
        <taxon>Bacteria</taxon>
        <taxon>Pseudomonadati</taxon>
        <taxon>Pseudomonadota</taxon>
        <taxon>Alphaproteobacteria</taxon>
        <taxon>Hyphomicrobiales</taxon>
        <taxon>Methylocystaceae</taxon>
        <taxon>Methylocystis</taxon>
    </lineage>
</organism>
<dbReference type="SUPFAM" id="SSF51735">
    <property type="entry name" value="NAD(P)-binding Rossmann-fold domains"/>
    <property type="match status" value="1"/>
</dbReference>
<dbReference type="PANTHER" id="PTHR45458:SF1">
    <property type="entry name" value="SHORT CHAIN DEHYDROGENASE"/>
    <property type="match status" value="1"/>
</dbReference>
<dbReference type="Proteomes" id="UP000309061">
    <property type="component" value="Chromosome"/>
</dbReference>
<name>A0A6B8KHL8_9HYPH</name>
<protein>
    <submittedName>
        <fullName evidence="1">SDR family NAD(P)-dependent oxidoreductase</fullName>
    </submittedName>
</protein>
<sequence length="230" mass="23880">MSEHWLIAGANRGIGLELVRQLIARGDRVTASVRNDEARAALAAKLAPQHAEVETLVFDSRDFEAVSKAARSAGAGFDVVFANAGAFGPSPQTVLNMDFGAALDLFSINTLGPLRVAEAFLPRLKGAANPRIALMSSELGSMANKNPGAAIYSATKAALNKLAQCLAEELSPQGVTVVALHPGWVKTDMGGPNAPLGVTESAAGLLATIDGLSLNDSGGFLNYRGETVPW</sequence>